<evidence type="ECO:0000313" key="3">
    <source>
        <dbReference type="EMBL" id="HIS82608.1"/>
    </source>
</evidence>
<dbReference type="Proteomes" id="UP000824139">
    <property type="component" value="Unassembled WGS sequence"/>
</dbReference>
<sequence>MAANFDFLKSTDKNLFDIITEAEKLYRDEYFEQCMGQTRRFGENICKNVLGDRRTTEETFDDMLATLKDKSKGNPQEKEFLDDLYFLKRNGNKSVHGSSVKKDGITALECLQRAFEVAISYSVYKNGPSEKLLRRQYDTELLITGKKNKSLSERYSQAKQRSQKQMPKNEISVKKTAAKKEKLSSNKTKNKNQKPKNYQNKSGRISIFWLIMIIAFTISLTTIGFLLLTTIKP</sequence>
<name>A0A9D1FVB7_9BACT</name>
<dbReference type="EMBL" id="DVJO01000071">
    <property type="protein sequence ID" value="HIS82608.1"/>
    <property type="molecule type" value="Genomic_DNA"/>
</dbReference>
<proteinExistence type="predicted"/>
<evidence type="ECO:0000256" key="1">
    <source>
        <dbReference type="SAM" id="MobiDB-lite"/>
    </source>
</evidence>
<feature type="transmembrane region" description="Helical" evidence="2">
    <location>
        <begin position="207"/>
        <end position="228"/>
    </location>
</feature>
<organism evidence="3 4">
    <name type="scientific">Candidatus Scatenecus faecavium</name>
    <dbReference type="NCBI Taxonomy" id="2840915"/>
    <lineage>
        <taxon>Bacteria</taxon>
        <taxon>Candidatus Scatenecus</taxon>
    </lineage>
</organism>
<protein>
    <recommendedName>
        <fullName evidence="5">DUF4145 domain-containing protein</fullName>
    </recommendedName>
</protein>
<evidence type="ECO:0000313" key="4">
    <source>
        <dbReference type="Proteomes" id="UP000824139"/>
    </source>
</evidence>
<keyword evidence="2" id="KW-0472">Membrane</keyword>
<feature type="region of interest" description="Disordered" evidence="1">
    <location>
        <begin position="152"/>
        <end position="198"/>
    </location>
</feature>
<feature type="compositionally biased region" description="Polar residues" evidence="1">
    <location>
        <begin position="153"/>
        <end position="166"/>
    </location>
</feature>
<gene>
    <name evidence="3" type="ORF">IAD41_03255</name>
</gene>
<reference evidence="3" key="2">
    <citation type="journal article" date="2021" name="PeerJ">
        <title>Extensive microbial diversity within the chicken gut microbiome revealed by metagenomics and culture.</title>
        <authorList>
            <person name="Gilroy R."/>
            <person name="Ravi A."/>
            <person name="Getino M."/>
            <person name="Pursley I."/>
            <person name="Horton D.L."/>
            <person name="Alikhan N.F."/>
            <person name="Baker D."/>
            <person name="Gharbi K."/>
            <person name="Hall N."/>
            <person name="Watson M."/>
            <person name="Adriaenssens E.M."/>
            <person name="Foster-Nyarko E."/>
            <person name="Jarju S."/>
            <person name="Secka A."/>
            <person name="Antonio M."/>
            <person name="Oren A."/>
            <person name="Chaudhuri R.R."/>
            <person name="La Ragione R."/>
            <person name="Hildebrand F."/>
            <person name="Pallen M.J."/>
        </authorList>
    </citation>
    <scope>NUCLEOTIDE SEQUENCE</scope>
    <source>
        <strain evidence="3">CHK152-2994</strain>
    </source>
</reference>
<keyword evidence="2" id="KW-0812">Transmembrane</keyword>
<keyword evidence="2" id="KW-1133">Transmembrane helix</keyword>
<accession>A0A9D1FVB7</accession>
<reference evidence="3" key="1">
    <citation type="submission" date="2020-10" db="EMBL/GenBank/DDBJ databases">
        <authorList>
            <person name="Gilroy R."/>
        </authorList>
    </citation>
    <scope>NUCLEOTIDE SEQUENCE</scope>
    <source>
        <strain evidence="3">CHK152-2994</strain>
    </source>
</reference>
<comment type="caution">
    <text evidence="3">The sequence shown here is derived from an EMBL/GenBank/DDBJ whole genome shotgun (WGS) entry which is preliminary data.</text>
</comment>
<evidence type="ECO:0008006" key="5">
    <source>
        <dbReference type="Google" id="ProtNLM"/>
    </source>
</evidence>
<dbReference type="AlphaFoldDB" id="A0A9D1FVB7"/>
<evidence type="ECO:0000256" key="2">
    <source>
        <dbReference type="SAM" id="Phobius"/>
    </source>
</evidence>